<proteinExistence type="predicted"/>
<evidence type="ECO:0000256" key="1">
    <source>
        <dbReference type="SAM" id="MobiDB-lite"/>
    </source>
</evidence>
<protein>
    <submittedName>
        <fullName evidence="2">Short-chain dehydrogenase/reductase SDR</fullName>
    </submittedName>
</protein>
<sequence>NPALRRQHHPRHHAAVPGALRRLQGRLRRPGRDHLLRGQPVRHRDGDRHARRLHRGYLTLPERESRHRRGGHEGVRVARSAGRPQRGSHRRSLPFGRRPGPRRRRRGDRAHPRPTSRGKAVPQRRRPHRHRRRDRGDRQRRPAAGPRGFRKPPGLRRVAHAEGL</sequence>
<dbReference type="EMBL" id="CADCUG010000060">
    <property type="protein sequence ID" value="CAA9332409.1"/>
    <property type="molecule type" value="Genomic_DNA"/>
</dbReference>
<evidence type="ECO:0000313" key="2">
    <source>
        <dbReference type="EMBL" id="CAA9332409.1"/>
    </source>
</evidence>
<name>A0A6J4LH30_9ACTN</name>
<feature type="compositionally biased region" description="Basic and acidic residues" evidence="1">
    <location>
        <begin position="61"/>
        <end position="76"/>
    </location>
</feature>
<feature type="region of interest" description="Disordered" evidence="1">
    <location>
        <begin position="29"/>
        <end position="164"/>
    </location>
</feature>
<accession>A0A6J4LH30</accession>
<feature type="non-terminal residue" evidence="2">
    <location>
        <position position="164"/>
    </location>
</feature>
<feature type="compositionally biased region" description="Basic residues" evidence="1">
    <location>
        <begin position="148"/>
        <end position="158"/>
    </location>
</feature>
<feature type="compositionally biased region" description="Basic and acidic residues" evidence="1">
    <location>
        <begin position="30"/>
        <end position="48"/>
    </location>
</feature>
<gene>
    <name evidence="2" type="ORF">AVDCRST_MAG29-1125</name>
</gene>
<feature type="compositionally biased region" description="Basic residues" evidence="1">
    <location>
        <begin position="99"/>
        <end position="133"/>
    </location>
</feature>
<dbReference type="AlphaFoldDB" id="A0A6J4LH30"/>
<feature type="non-terminal residue" evidence="2">
    <location>
        <position position="1"/>
    </location>
</feature>
<organism evidence="2">
    <name type="scientific">uncultured Nocardioidaceae bacterium</name>
    <dbReference type="NCBI Taxonomy" id="253824"/>
    <lineage>
        <taxon>Bacteria</taxon>
        <taxon>Bacillati</taxon>
        <taxon>Actinomycetota</taxon>
        <taxon>Actinomycetes</taxon>
        <taxon>Propionibacteriales</taxon>
        <taxon>Nocardioidaceae</taxon>
        <taxon>environmental samples</taxon>
    </lineage>
</organism>
<reference evidence="2" key="1">
    <citation type="submission" date="2020-02" db="EMBL/GenBank/DDBJ databases">
        <authorList>
            <person name="Meier V. D."/>
        </authorList>
    </citation>
    <scope>NUCLEOTIDE SEQUENCE</scope>
    <source>
        <strain evidence="2">AVDCRST_MAG29</strain>
    </source>
</reference>